<feature type="region of interest" description="Disordered" evidence="1">
    <location>
        <begin position="87"/>
        <end position="116"/>
    </location>
</feature>
<comment type="caution">
    <text evidence="3">The sequence shown here is derived from an EMBL/GenBank/DDBJ whole genome shotgun (WGS) entry which is preliminary data.</text>
</comment>
<keyword evidence="2" id="KW-0472">Membrane</keyword>
<keyword evidence="4" id="KW-1185">Reference proteome</keyword>
<keyword evidence="2" id="KW-1133">Transmembrane helix</keyword>
<reference evidence="3" key="1">
    <citation type="submission" date="2023-08" db="EMBL/GenBank/DDBJ databases">
        <authorList>
            <person name="Audoor S."/>
            <person name="Bilcke G."/>
        </authorList>
    </citation>
    <scope>NUCLEOTIDE SEQUENCE</scope>
</reference>
<sequence>MSTTLATSSRNNSQSTYPSANAVLLDNGNSAYTSPSMGAVVGSSTITATAPKEPSFHDQYATAQVVGADVSPFSTRLAHATETHATATALDPWSKQKTVATEQEQQSSENARPTFVYSPPPYSGYTSPNDYGNNHGNDNNGINVNANNNNETAVLPAAALEDPLRKKYRRRTRRRGRMLVGGAAGFVVGSILLGPIGAVALGIGGASVVKSASKARERRKDRRVQRQIQQFQRQREQGDLQRIAISRR</sequence>
<feature type="compositionally biased region" description="Polar residues" evidence="1">
    <location>
        <begin position="95"/>
        <end position="111"/>
    </location>
</feature>
<dbReference type="Proteomes" id="UP001295423">
    <property type="component" value="Unassembled WGS sequence"/>
</dbReference>
<organism evidence="3 4">
    <name type="scientific">Cylindrotheca closterium</name>
    <dbReference type="NCBI Taxonomy" id="2856"/>
    <lineage>
        <taxon>Eukaryota</taxon>
        <taxon>Sar</taxon>
        <taxon>Stramenopiles</taxon>
        <taxon>Ochrophyta</taxon>
        <taxon>Bacillariophyta</taxon>
        <taxon>Bacillariophyceae</taxon>
        <taxon>Bacillariophycidae</taxon>
        <taxon>Bacillariales</taxon>
        <taxon>Bacillariaceae</taxon>
        <taxon>Cylindrotheca</taxon>
    </lineage>
</organism>
<evidence type="ECO:0000313" key="4">
    <source>
        <dbReference type="Proteomes" id="UP001295423"/>
    </source>
</evidence>
<proteinExistence type="predicted"/>
<evidence type="ECO:0000256" key="2">
    <source>
        <dbReference type="SAM" id="Phobius"/>
    </source>
</evidence>
<dbReference type="EMBL" id="CAKOGP040001758">
    <property type="protein sequence ID" value="CAJ1949352.1"/>
    <property type="molecule type" value="Genomic_DNA"/>
</dbReference>
<evidence type="ECO:0000313" key="3">
    <source>
        <dbReference type="EMBL" id="CAJ1949352.1"/>
    </source>
</evidence>
<dbReference type="AlphaFoldDB" id="A0AAD2FQ98"/>
<protein>
    <submittedName>
        <fullName evidence="3">Uncharacterized protein</fullName>
    </submittedName>
</protein>
<name>A0AAD2FQ98_9STRA</name>
<accession>A0AAD2FQ98</accession>
<keyword evidence="2" id="KW-0812">Transmembrane</keyword>
<gene>
    <name evidence="3" type="ORF">CYCCA115_LOCUS12051</name>
</gene>
<evidence type="ECO:0000256" key="1">
    <source>
        <dbReference type="SAM" id="MobiDB-lite"/>
    </source>
</evidence>
<feature type="transmembrane region" description="Helical" evidence="2">
    <location>
        <begin position="179"/>
        <end position="203"/>
    </location>
</feature>